<keyword evidence="5 6" id="KW-0472">Membrane</keyword>
<name>A0ABP7N3G8_9MICO</name>
<evidence type="ECO:0000256" key="5">
    <source>
        <dbReference type="ARBA" id="ARBA00023136"/>
    </source>
</evidence>
<evidence type="ECO:0000256" key="2">
    <source>
        <dbReference type="ARBA" id="ARBA00022448"/>
    </source>
</evidence>
<dbReference type="Pfam" id="PF07690">
    <property type="entry name" value="MFS_1"/>
    <property type="match status" value="1"/>
</dbReference>
<dbReference type="Gene3D" id="1.20.1250.20">
    <property type="entry name" value="MFS general substrate transporter like domains"/>
    <property type="match status" value="1"/>
</dbReference>
<evidence type="ECO:0000256" key="1">
    <source>
        <dbReference type="ARBA" id="ARBA00004429"/>
    </source>
</evidence>
<feature type="domain" description="Major facilitator superfamily (MFS) profile" evidence="7">
    <location>
        <begin position="23"/>
        <end position="472"/>
    </location>
</feature>
<keyword evidence="4 6" id="KW-1133">Transmembrane helix</keyword>
<dbReference type="EMBL" id="BAABCP010000001">
    <property type="protein sequence ID" value="GAA3935904.1"/>
    <property type="molecule type" value="Genomic_DNA"/>
</dbReference>
<dbReference type="Proteomes" id="UP001501591">
    <property type="component" value="Unassembled WGS sequence"/>
</dbReference>
<reference evidence="9" key="1">
    <citation type="journal article" date="2019" name="Int. J. Syst. Evol. Microbiol.">
        <title>The Global Catalogue of Microorganisms (GCM) 10K type strain sequencing project: providing services to taxonomists for standard genome sequencing and annotation.</title>
        <authorList>
            <consortium name="The Broad Institute Genomics Platform"/>
            <consortium name="The Broad Institute Genome Sequencing Center for Infectious Disease"/>
            <person name="Wu L."/>
            <person name="Ma J."/>
        </authorList>
    </citation>
    <scope>NUCLEOTIDE SEQUENCE [LARGE SCALE GENOMIC DNA]</scope>
    <source>
        <strain evidence="9">JCM 17024</strain>
    </source>
</reference>
<dbReference type="Gene3D" id="1.20.1720.10">
    <property type="entry name" value="Multidrug resistance protein D"/>
    <property type="match status" value="1"/>
</dbReference>
<dbReference type="InterPro" id="IPR036259">
    <property type="entry name" value="MFS_trans_sf"/>
</dbReference>
<feature type="transmembrane region" description="Helical" evidence="6">
    <location>
        <begin position="174"/>
        <end position="195"/>
    </location>
</feature>
<protein>
    <submittedName>
        <fullName evidence="8">MDR family MFS transporter</fullName>
    </submittedName>
</protein>
<feature type="transmembrane region" description="Helical" evidence="6">
    <location>
        <begin position="88"/>
        <end position="114"/>
    </location>
</feature>
<feature type="transmembrane region" description="Helical" evidence="6">
    <location>
        <begin position="307"/>
        <end position="330"/>
    </location>
</feature>
<feature type="transmembrane region" description="Helical" evidence="6">
    <location>
        <begin position="369"/>
        <end position="391"/>
    </location>
</feature>
<keyword evidence="3 6" id="KW-0812">Transmembrane</keyword>
<dbReference type="InterPro" id="IPR011701">
    <property type="entry name" value="MFS"/>
</dbReference>
<dbReference type="SUPFAM" id="SSF103473">
    <property type="entry name" value="MFS general substrate transporter"/>
    <property type="match status" value="1"/>
</dbReference>
<feature type="transmembrane region" description="Helical" evidence="6">
    <location>
        <begin position="57"/>
        <end position="76"/>
    </location>
</feature>
<comment type="caution">
    <text evidence="8">The sequence shown here is derived from an EMBL/GenBank/DDBJ whole genome shotgun (WGS) entry which is preliminary data.</text>
</comment>
<feature type="transmembrane region" description="Helical" evidence="6">
    <location>
        <begin position="207"/>
        <end position="227"/>
    </location>
</feature>
<accession>A0ABP7N3G8</accession>
<feature type="transmembrane region" description="Helical" evidence="6">
    <location>
        <begin position="412"/>
        <end position="430"/>
    </location>
</feature>
<dbReference type="PANTHER" id="PTHR23501:SF191">
    <property type="entry name" value="VACUOLAR BASIC AMINO ACID TRANSPORTER 4"/>
    <property type="match status" value="1"/>
</dbReference>
<feature type="transmembrane region" description="Helical" evidence="6">
    <location>
        <begin position="120"/>
        <end position="141"/>
    </location>
</feature>
<evidence type="ECO:0000259" key="7">
    <source>
        <dbReference type="PROSITE" id="PS50850"/>
    </source>
</evidence>
<evidence type="ECO:0000256" key="6">
    <source>
        <dbReference type="SAM" id="Phobius"/>
    </source>
</evidence>
<dbReference type="PRINTS" id="PR01036">
    <property type="entry name" value="TCRTETB"/>
</dbReference>
<keyword evidence="9" id="KW-1185">Reference proteome</keyword>
<gene>
    <name evidence="8" type="ORF">GCM10022383_12830</name>
</gene>
<dbReference type="PROSITE" id="PS50850">
    <property type="entry name" value="MFS"/>
    <property type="match status" value="1"/>
</dbReference>
<feature type="transmembrane region" description="Helical" evidence="6">
    <location>
        <begin position="442"/>
        <end position="466"/>
    </location>
</feature>
<feature type="transmembrane region" description="Helical" evidence="6">
    <location>
        <begin position="148"/>
        <end position="168"/>
    </location>
</feature>
<organism evidence="8 9">
    <name type="scientific">Microbacterium soli</name>
    <dbReference type="NCBI Taxonomy" id="446075"/>
    <lineage>
        <taxon>Bacteria</taxon>
        <taxon>Bacillati</taxon>
        <taxon>Actinomycetota</taxon>
        <taxon>Actinomycetes</taxon>
        <taxon>Micrococcales</taxon>
        <taxon>Microbacteriaceae</taxon>
        <taxon>Microbacterium</taxon>
    </lineage>
</organism>
<feature type="transmembrane region" description="Helical" evidence="6">
    <location>
        <begin position="277"/>
        <end position="301"/>
    </location>
</feature>
<feature type="transmembrane region" description="Helical" evidence="6">
    <location>
        <begin position="21"/>
        <end position="45"/>
    </location>
</feature>
<feature type="transmembrane region" description="Helical" evidence="6">
    <location>
        <begin position="233"/>
        <end position="257"/>
    </location>
</feature>
<sequence length="476" mass="49140">MTVIVPTSVARASVGLRSERGPILGALMLATGLIAIDATILATAVPSIVRDLGGYQQFPWLFSAYLLAQAVSVPIYSRFADTVGRKPIILIGIALFLLGSALCGFAGSMLWLILFRIVQGLGAGAVTPMSMTIVGDIYTVAERAKVQGYIASVWGVSSVVGPALGGVFAQLGAWRWIFFVNVPLCALAAWMLLTHYREKKQVQRHRIDVAGAVLLTVGLTGVILGLLEGGSAWAWISVPSAACFGIGALALIVFFFVERRTAEPIIDFALVTRRLILITTIIAFGIGALLIGVTSFAPAYLEGSLGIVPLLSGLAVAALTLGWPIAAGYSGRLYLRIGFRRTALLGMGISTVAAIALAVSGPWPNPFTVAAIVFALGFGLGWTSAPSLVAAQASVGWGERGVVTGMSAFARSAGSAVGVAILGAISNAVIAQGVGPQDAATIVAASTWVFVGAAVAAALTFIAVLFMPRDGAVPSE</sequence>
<comment type="subcellular location">
    <subcellularLocation>
        <location evidence="1">Cell inner membrane</location>
        <topology evidence="1">Multi-pass membrane protein</topology>
    </subcellularLocation>
</comment>
<evidence type="ECO:0000256" key="4">
    <source>
        <dbReference type="ARBA" id="ARBA00022989"/>
    </source>
</evidence>
<dbReference type="InterPro" id="IPR020846">
    <property type="entry name" value="MFS_dom"/>
</dbReference>
<dbReference type="PANTHER" id="PTHR23501">
    <property type="entry name" value="MAJOR FACILITATOR SUPERFAMILY"/>
    <property type="match status" value="1"/>
</dbReference>
<proteinExistence type="predicted"/>
<evidence type="ECO:0000313" key="8">
    <source>
        <dbReference type="EMBL" id="GAA3935904.1"/>
    </source>
</evidence>
<evidence type="ECO:0000256" key="3">
    <source>
        <dbReference type="ARBA" id="ARBA00022692"/>
    </source>
</evidence>
<keyword evidence="2" id="KW-0813">Transport</keyword>
<evidence type="ECO:0000313" key="9">
    <source>
        <dbReference type="Proteomes" id="UP001501591"/>
    </source>
</evidence>
<feature type="transmembrane region" description="Helical" evidence="6">
    <location>
        <begin position="342"/>
        <end position="363"/>
    </location>
</feature>